<accession>A0A0L8FI09</accession>
<name>A0A0L8FI09_OCTBM</name>
<reference evidence="1" key="1">
    <citation type="submission" date="2015-07" db="EMBL/GenBank/DDBJ databases">
        <title>MeaNS - Measles Nucleotide Surveillance Program.</title>
        <authorList>
            <person name="Tran T."/>
            <person name="Druce J."/>
        </authorList>
    </citation>
    <scope>NUCLEOTIDE SEQUENCE</scope>
    <source>
        <strain evidence="1">UCB-OBI-ISO-001</strain>
        <tissue evidence="1">Gonad</tissue>
    </source>
</reference>
<proteinExistence type="predicted"/>
<protein>
    <submittedName>
        <fullName evidence="1">Uncharacterized protein</fullName>
    </submittedName>
</protein>
<dbReference type="EMBL" id="KQ431222">
    <property type="protein sequence ID" value="KOF63305.1"/>
    <property type="molecule type" value="Genomic_DNA"/>
</dbReference>
<gene>
    <name evidence="1" type="ORF">OCBIM_22019659mg</name>
</gene>
<sequence length="139" mass="16591">MSSHPWTESFRNIGLKVYQQAEWAFNYWQVKDNLYSLKDKTVKHIRKELNMLADVFSNFNVRTLIFDPKNGEIVVEFYYKSLMMAYKYARSIKQVLTSINHVVSTYVDMLPDSYWSISDIYYTLKPYTSLRNWTPPSKC</sequence>
<dbReference type="KEGG" id="obi:106883231"/>
<organism evidence="1">
    <name type="scientific">Octopus bimaculoides</name>
    <name type="common">California two-spotted octopus</name>
    <dbReference type="NCBI Taxonomy" id="37653"/>
    <lineage>
        <taxon>Eukaryota</taxon>
        <taxon>Metazoa</taxon>
        <taxon>Spiralia</taxon>
        <taxon>Lophotrochozoa</taxon>
        <taxon>Mollusca</taxon>
        <taxon>Cephalopoda</taxon>
        <taxon>Coleoidea</taxon>
        <taxon>Octopodiformes</taxon>
        <taxon>Octopoda</taxon>
        <taxon>Incirrata</taxon>
        <taxon>Octopodidae</taxon>
        <taxon>Octopus</taxon>
    </lineage>
</organism>
<dbReference type="AlphaFoldDB" id="A0A0L8FI09"/>
<evidence type="ECO:0000313" key="1">
    <source>
        <dbReference type="EMBL" id="KOF63305.1"/>
    </source>
</evidence>
<dbReference type="OrthoDB" id="6158332at2759"/>